<dbReference type="PANTHER" id="PTHR33755:SF9">
    <property type="entry name" value="TOXIN PARE1"/>
    <property type="match status" value="1"/>
</dbReference>
<name>A0A0J6R5N2_9HYPH</name>
<dbReference type="EMBL" id="JTHG01000230">
    <property type="protein sequence ID" value="KMO16873.1"/>
    <property type="molecule type" value="Genomic_DNA"/>
</dbReference>
<proteinExistence type="inferred from homology"/>
<dbReference type="OrthoDB" id="7173315at2"/>
<evidence type="ECO:0000313" key="7">
    <source>
        <dbReference type="Proteomes" id="UP000663508"/>
    </source>
</evidence>
<dbReference type="AlphaFoldDB" id="A0A0J6R5N2"/>
<evidence type="ECO:0000313" key="6">
    <source>
        <dbReference type="Proteomes" id="UP000036471"/>
    </source>
</evidence>
<dbReference type="PANTHER" id="PTHR33755">
    <property type="entry name" value="TOXIN PARE1-RELATED"/>
    <property type="match status" value="1"/>
</dbReference>
<accession>A0A147FPM6</accession>
<dbReference type="InterPro" id="IPR051803">
    <property type="entry name" value="TA_system_RelE-like_toxin"/>
</dbReference>
<dbReference type="InterPro" id="IPR035093">
    <property type="entry name" value="RelE/ParE_toxin_dom_sf"/>
</dbReference>
<protein>
    <recommendedName>
        <fullName evidence="3">Toxin</fullName>
    </recommendedName>
</protein>
<keyword evidence="6" id="KW-1185">Reference proteome</keyword>
<dbReference type="Gene3D" id="3.30.2310.20">
    <property type="entry name" value="RelE-like"/>
    <property type="match status" value="1"/>
</dbReference>
<evidence type="ECO:0000256" key="2">
    <source>
        <dbReference type="ARBA" id="ARBA00022649"/>
    </source>
</evidence>
<evidence type="ECO:0000313" key="5">
    <source>
        <dbReference type="EMBL" id="KMO16873.1"/>
    </source>
</evidence>
<organism evidence="4 7">
    <name type="scientific">Methylobacterium indicum</name>
    <dbReference type="NCBI Taxonomy" id="1775910"/>
    <lineage>
        <taxon>Bacteria</taxon>
        <taxon>Pseudomonadati</taxon>
        <taxon>Pseudomonadota</taxon>
        <taxon>Alphaproteobacteria</taxon>
        <taxon>Hyphomicrobiales</taxon>
        <taxon>Methylobacteriaceae</taxon>
        <taxon>Methylobacterium</taxon>
    </lineage>
</organism>
<dbReference type="RefSeq" id="WP_048427813.1">
    <property type="nucleotide sequence ID" value="NZ_AP024145.1"/>
</dbReference>
<evidence type="ECO:0000256" key="3">
    <source>
        <dbReference type="PIRNR" id="PIRNR029218"/>
    </source>
</evidence>
<dbReference type="EMBL" id="AP024145">
    <property type="protein sequence ID" value="BCM85209.1"/>
    <property type="molecule type" value="Genomic_DNA"/>
</dbReference>
<evidence type="ECO:0000256" key="1">
    <source>
        <dbReference type="ARBA" id="ARBA00006226"/>
    </source>
</evidence>
<evidence type="ECO:0000313" key="4">
    <source>
        <dbReference type="EMBL" id="BCM85209.1"/>
    </source>
</evidence>
<dbReference type="KEGG" id="mind:mvi_36700"/>
<dbReference type="PIRSF" id="PIRSF029218">
    <property type="entry name" value="ParE"/>
    <property type="match status" value="1"/>
</dbReference>
<reference evidence="4" key="2">
    <citation type="submission" date="2020-11" db="EMBL/GenBank/DDBJ databases">
        <title>Complete genome sequence of a novel pathogenic Methylobacterium strain isolated from rice in Vietnam.</title>
        <authorList>
            <person name="Lai K."/>
            <person name="Okazaki S."/>
            <person name="Higashi K."/>
            <person name="Mori H."/>
            <person name="Toyoda A."/>
            <person name="Kurokawa K."/>
        </authorList>
    </citation>
    <scope>NUCLEOTIDE SEQUENCE</scope>
    <source>
        <strain evidence="4">VL1</strain>
    </source>
</reference>
<reference evidence="5 6" key="1">
    <citation type="submission" date="2014-11" db="EMBL/GenBank/DDBJ databases">
        <title>Comparative genomics of Methylobacterium species.</title>
        <authorList>
            <person name="Chaudhry V."/>
            <person name="Patil P.B."/>
        </authorList>
    </citation>
    <scope>NUCLEOTIDE SEQUENCE [LARGE SCALE GENOMIC DNA]</scope>
    <source>
        <strain evidence="5 6">SE3.6</strain>
    </source>
</reference>
<dbReference type="InterPro" id="IPR007712">
    <property type="entry name" value="RelE/ParE_toxin"/>
</dbReference>
<dbReference type="Proteomes" id="UP000663508">
    <property type="component" value="Chromosome"/>
</dbReference>
<gene>
    <name evidence="4" type="ORF">mvi_36700</name>
    <name evidence="5" type="ORF">QR79_22280</name>
</gene>
<comment type="similarity">
    <text evidence="1 3">Belongs to the RelE toxin family.</text>
</comment>
<sequence>MRIRLSAAARRDLSGIWSYSAEKWDRAQADRYIRVIADGFDRLAAGTAKSRSADDIRRGYFKLVVGSHVVFYRKGASDVIEVVRILHQQMDFDRHL</sequence>
<dbReference type="Proteomes" id="UP000036471">
    <property type="component" value="Unassembled WGS sequence"/>
</dbReference>
<keyword evidence="2" id="KW-1277">Toxin-antitoxin system</keyword>
<accession>A0A0J6R5N2</accession>
<dbReference type="InterPro" id="IPR028344">
    <property type="entry name" value="ParE1/4"/>
</dbReference>
<dbReference type="Pfam" id="PF05016">
    <property type="entry name" value="ParE_toxin"/>
    <property type="match status" value="1"/>
</dbReference>